<protein>
    <submittedName>
        <fullName evidence="1">Uncharacterized protein</fullName>
    </submittedName>
</protein>
<dbReference type="OrthoDB" id="1349781at2"/>
<gene>
    <name evidence="1" type="ORF">C8P67_102118</name>
</gene>
<sequence>MKNLLRTLFMFTTTICISQNIKIDTNKREFTIKEIDSICLKNGSANIVSEGKIERKIENLNKSNVVIGNGGFSNKIYLYHFDEAKYNALTNIEKRKYDFNQYSRLIKGEYHEGVNYKKSYSENIYGEFYYLNDLLFYIKVKIIRTEKNKEEISQIFNFSISELNNSKSIKNIFLFEVKSWIKKRNNEILEIYNKK</sequence>
<dbReference type="EMBL" id="QUNI01000002">
    <property type="protein sequence ID" value="REH00868.1"/>
    <property type="molecule type" value="Genomic_DNA"/>
</dbReference>
<name>A0A3E0ERL6_9FLAO</name>
<organism evidence="1 2">
    <name type="scientific">Flavobacterium aquicola</name>
    <dbReference type="NCBI Taxonomy" id="1682742"/>
    <lineage>
        <taxon>Bacteria</taxon>
        <taxon>Pseudomonadati</taxon>
        <taxon>Bacteroidota</taxon>
        <taxon>Flavobacteriia</taxon>
        <taxon>Flavobacteriales</taxon>
        <taxon>Flavobacteriaceae</taxon>
        <taxon>Flavobacterium</taxon>
    </lineage>
</organism>
<accession>A0A3E0ERL6</accession>
<dbReference type="Proteomes" id="UP000257136">
    <property type="component" value="Unassembled WGS sequence"/>
</dbReference>
<evidence type="ECO:0000313" key="2">
    <source>
        <dbReference type="Proteomes" id="UP000257136"/>
    </source>
</evidence>
<evidence type="ECO:0000313" key="1">
    <source>
        <dbReference type="EMBL" id="REH00868.1"/>
    </source>
</evidence>
<proteinExistence type="predicted"/>
<comment type="caution">
    <text evidence="1">The sequence shown here is derived from an EMBL/GenBank/DDBJ whole genome shotgun (WGS) entry which is preliminary data.</text>
</comment>
<reference evidence="1 2" key="1">
    <citation type="submission" date="2018-08" db="EMBL/GenBank/DDBJ databases">
        <title>Genomic Encyclopedia of Archaeal and Bacterial Type Strains, Phase II (KMG-II): from individual species to whole genera.</title>
        <authorList>
            <person name="Goeker M."/>
        </authorList>
    </citation>
    <scope>NUCLEOTIDE SEQUENCE [LARGE SCALE GENOMIC DNA]</scope>
    <source>
        <strain evidence="1 2">DSM 100880</strain>
    </source>
</reference>
<keyword evidence="2" id="KW-1185">Reference proteome</keyword>
<dbReference type="AlphaFoldDB" id="A0A3E0ERL6"/>
<dbReference type="RefSeq" id="WP_147298193.1">
    <property type="nucleotide sequence ID" value="NZ_QUNI01000002.1"/>
</dbReference>